<evidence type="ECO:0000313" key="1">
    <source>
        <dbReference type="EMBL" id="KNZ44273.1"/>
    </source>
</evidence>
<name>A0A0L6U6Y2_9BASI</name>
<dbReference type="EMBL" id="LAVV01014971">
    <property type="protein sequence ID" value="KNZ44273.1"/>
    <property type="molecule type" value="Genomic_DNA"/>
</dbReference>
<sequence length="37" mass="4350">MHCCILSSFPLLGFVILFRKITNCLVQVNSINFQRMY</sequence>
<reference evidence="1 2" key="1">
    <citation type="submission" date="2015-08" db="EMBL/GenBank/DDBJ databases">
        <title>Next Generation Sequencing and Analysis of the Genome of Puccinia sorghi L Schw, the Causal Agent of Maize Common Rust.</title>
        <authorList>
            <person name="Rochi L."/>
            <person name="Burguener G."/>
            <person name="Darino M."/>
            <person name="Turjanski A."/>
            <person name="Kreff E."/>
            <person name="Dieguez M.J."/>
            <person name="Sacco F."/>
        </authorList>
    </citation>
    <scope>NUCLEOTIDE SEQUENCE [LARGE SCALE GENOMIC DNA]</scope>
    <source>
        <strain evidence="1 2">RO10H11247</strain>
    </source>
</reference>
<gene>
    <name evidence="1" type="ORF">VP01_932g4</name>
</gene>
<proteinExistence type="predicted"/>
<comment type="caution">
    <text evidence="1">The sequence shown here is derived from an EMBL/GenBank/DDBJ whole genome shotgun (WGS) entry which is preliminary data.</text>
</comment>
<dbReference type="Proteomes" id="UP000037035">
    <property type="component" value="Unassembled WGS sequence"/>
</dbReference>
<protein>
    <submittedName>
        <fullName evidence="1">Putative signal peptide protein</fullName>
    </submittedName>
</protein>
<keyword evidence="2" id="KW-1185">Reference proteome</keyword>
<dbReference type="AlphaFoldDB" id="A0A0L6U6Y2"/>
<organism evidence="1 2">
    <name type="scientific">Puccinia sorghi</name>
    <dbReference type="NCBI Taxonomy" id="27349"/>
    <lineage>
        <taxon>Eukaryota</taxon>
        <taxon>Fungi</taxon>
        <taxon>Dikarya</taxon>
        <taxon>Basidiomycota</taxon>
        <taxon>Pucciniomycotina</taxon>
        <taxon>Pucciniomycetes</taxon>
        <taxon>Pucciniales</taxon>
        <taxon>Pucciniaceae</taxon>
        <taxon>Puccinia</taxon>
    </lineage>
</organism>
<dbReference type="VEuPathDB" id="FungiDB:VP01_932g4"/>
<accession>A0A0L6U6Y2</accession>
<evidence type="ECO:0000313" key="2">
    <source>
        <dbReference type="Proteomes" id="UP000037035"/>
    </source>
</evidence>